<dbReference type="GO" id="GO:0005886">
    <property type="term" value="C:plasma membrane"/>
    <property type="evidence" value="ECO:0007669"/>
    <property type="project" value="UniProtKB-SubCell"/>
</dbReference>
<keyword evidence="5 7" id="KW-1133">Transmembrane helix</keyword>
<feature type="transmembrane region" description="Helical" evidence="7">
    <location>
        <begin position="273"/>
        <end position="294"/>
    </location>
</feature>
<dbReference type="InterPro" id="IPR004681">
    <property type="entry name" value="TRAP_DctM"/>
</dbReference>
<accession>A0AAW5BZW8</accession>
<feature type="transmembrane region" description="Helical" evidence="7">
    <location>
        <begin position="396"/>
        <end position="421"/>
    </location>
</feature>
<evidence type="ECO:0000313" key="9">
    <source>
        <dbReference type="EMBL" id="MCG4746816.1"/>
    </source>
</evidence>
<evidence type="ECO:0000259" key="8">
    <source>
        <dbReference type="Pfam" id="PF06808"/>
    </source>
</evidence>
<dbReference type="EMBL" id="JAKNGE010000018">
    <property type="protein sequence ID" value="MCG4746816.1"/>
    <property type="molecule type" value="Genomic_DNA"/>
</dbReference>
<feature type="transmembrane region" description="Helical" evidence="7">
    <location>
        <begin position="243"/>
        <end position="261"/>
    </location>
</feature>
<comment type="subcellular location">
    <subcellularLocation>
        <location evidence="1">Cell inner membrane</location>
        <topology evidence="1">Multi-pass membrane protein</topology>
    </subcellularLocation>
</comment>
<dbReference type="RefSeq" id="WP_165642760.1">
    <property type="nucleotide sequence ID" value="NZ_JAAITT010000034.1"/>
</dbReference>
<evidence type="ECO:0000256" key="7">
    <source>
        <dbReference type="SAM" id="Phobius"/>
    </source>
</evidence>
<dbReference type="PANTHER" id="PTHR33362">
    <property type="entry name" value="SIALIC ACID TRAP TRANSPORTER PERMEASE PROTEIN SIAT-RELATED"/>
    <property type="match status" value="1"/>
</dbReference>
<evidence type="ECO:0000256" key="5">
    <source>
        <dbReference type="ARBA" id="ARBA00022989"/>
    </source>
</evidence>
<dbReference type="Proteomes" id="UP001299608">
    <property type="component" value="Unassembled WGS sequence"/>
</dbReference>
<feature type="domain" description="TRAP C4-dicarboxylate transport system permease DctM subunit" evidence="8">
    <location>
        <begin position="9"/>
        <end position="417"/>
    </location>
</feature>
<comment type="caution">
    <text evidence="9">The sequence shown here is derived from an EMBL/GenBank/DDBJ whole genome shotgun (WGS) entry which is preliminary data.</text>
</comment>
<keyword evidence="4 7" id="KW-0812">Transmembrane</keyword>
<evidence type="ECO:0000256" key="2">
    <source>
        <dbReference type="ARBA" id="ARBA00022475"/>
    </source>
</evidence>
<reference evidence="10 11" key="1">
    <citation type="journal article" date="2020" name="Cell Host Microbe">
        <title>Functional and Genomic Variation between Human-Derived Isolates of Lachnospiraceae Reveals Inter- and Intra-Species Diversity.</title>
        <authorList>
            <person name="Sorbara M.T."/>
            <person name="Littmann E.R."/>
            <person name="Fontana E."/>
            <person name="Moody T.U."/>
            <person name="Kohout C.E."/>
            <person name="Gjonbalaj M."/>
            <person name="Eaton V."/>
            <person name="Seok R."/>
            <person name="Leiner I.M."/>
            <person name="Pamer E.G."/>
        </authorList>
    </citation>
    <scope>NUCLEOTIDE SEQUENCE [LARGE SCALE GENOMIC DNA]</scope>
    <source>
        <strain evidence="10 11">MSK.1.17</strain>
    </source>
</reference>
<protein>
    <submittedName>
        <fullName evidence="9">TRAP transporter large permease</fullName>
    </submittedName>
</protein>
<feature type="transmembrane region" description="Helical" evidence="7">
    <location>
        <begin position="172"/>
        <end position="194"/>
    </location>
</feature>
<dbReference type="Pfam" id="PF06808">
    <property type="entry name" value="DctM"/>
    <property type="match status" value="1"/>
</dbReference>
<organism evidence="9 12">
    <name type="scientific">Enterocloster aldenensis</name>
    <dbReference type="NCBI Taxonomy" id="358742"/>
    <lineage>
        <taxon>Bacteria</taxon>
        <taxon>Bacillati</taxon>
        <taxon>Bacillota</taxon>
        <taxon>Clostridia</taxon>
        <taxon>Lachnospirales</taxon>
        <taxon>Lachnospiraceae</taxon>
        <taxon>Enterocloster</taxon>
    </lineage>
</organism>
<feature type="transmembrane region" description="Helical" evidence="7">
    <location>
        <begin position="355"/>
        <end position="376"/>
    </location>
</feature>
<keyword evidence="6 7" id="KW-0472">Membrane</keyword>
<feature type="transmembrane region" description="Helical" evidence="7">
    <location>
        <begin position="137"/>
        <end position="160"/>
    </location>
</feature>
<keyword evidence="3" id="KW-0997">Cell inner membrane</keyword>
<keyword evidence="2" id="KW-1003">Cell membrane</keyword>
<evidence type="ECO:0000313" key="11">
    <source>
        <dbReference type="Proteomes" id="UP000669239"/>
    </source>
</evidence>
<evidence type="ECO:0000256" key="1">
    <source>
        <dbReference type="ARBA" id="ARBA00004429"/>
    </source>
</evidence>
<dbReference type="NCBIfam" id="TIGR00786">
    <property type="entry name" value="dctM"/>
    <property type="match status" value="1"/>
</dbReference>
<dbReference type="EMBL" id="JAAITT010000034">
    <property type="protein sequence ID" value="NSJ51084.1"/>
    <property type="molecule type" value="Genomic_DNA"/>
</dbReference>
<dbReference type="AlphaFoldDB" id="A0AAW5BZW8"/>
<feature type="transmembrane region" description="Helical" evidence="7">
    <location>
        <begin position="215"/>
        <end position="237"/>
    </location>
</feature>
<dbReference type="PIRSF" id="PIRSF006066">
    <property type="entry name" value="HI0050"/>
    <property type="match status" value="1"/>
</dbReference>
<evidence type="ECO:0000256" key="4">
    <source>
        <dbReference type="ARBA" id="ARBA00022692"/>
    </source>
</evidence>
<feature type="transmembrane region" description="Helical" evidence="7">
    <location>
        <begin position="56"/>
        <end position="74"/>
    </location>
</feature>
<dbReference type="InterPro" id="IPR010656">
    <property type="entry name" value="DctM"/>
</dbReference>
<gene>
    <name evidence="10" type="ORF">G5B36_20560</name>
    <name evidence="9" type="ORF">L0N08_15440</name>
</gene>
<dbReference type="GO" id="GO:0022857">
    <property type="term" value="F:transmembrane transporter activity"/>
    <property type="evidence" value="ECO:0007669"/>
    <property type="project" value="TreeGrafter"/>
</dbReference>
<evidence type="ECO:0000313" key="12">
    <source>
        <dbReference type="Proteomes" id="UP001299608"/>
    </source>
</evidence>
<reference evidence="9" key="3">
    <citation type="submission" date="2022-01" db="EMBL/GenBank/DDBJ databases">
        <title>Collection of gut derived symbiotic bacterial strains cultured from healthy donors.</title>
        <authorList>
            <person name="Lin H."/>
            <person name="Kohout C."/>
            <person name="Waligurski E."/>
            <person name="Pamer E.G."/>
        </authorList>
    </citation>
    <scope>NUCLEOTIDE SEQUENCE</scope>
    <source>
        <strain evidence="9">DFI.6.55</strain>
    </source>
</reference>
<evidence type="ECO:0000313" key="10">
    <source>
        <dbReference type="EMBL" id="NSJ51084.1"/>
    </source>
</evidence>
<reference evidence="10" key="2">
    <citation type="submission" date="2020-02" db="EMBL/GenBank/DDBJ databases">
        <authorList>
            <person name="Littmann E."/>
            <person name="Sorbara M."/>
        </authorList>
    </citation>
    <scope>NUCLEOTIDE SEQUENCE</scope>
    <source>
        <strain evidence="10">MSK.1.17</strain>
    </source>
</reference>
<dbReference type="PANTHER" id="PTHR33362:SF3">
    <property type="entry name" value="SIALIC ACID TRAP TRANSPORTER PERMEASE PROTEIN SIAT"/>
    <property type="match status" value="1"/>
</dbReference>
<proteinExistence type="predicted"/>
<evidence type="ECO:0000256" key="6">
    <source>
        <dbReference type="ARBA" id="ARBA00023136"/>
    </source>
</evidence>
<name>A0AAW5BZW8_9FIRM</name>
<sequence>MNVTLVLLIVLFAVLAVIGVPLALALGLSTFVSLALTTDMLLVVIAQKVQLGADSYLMMAVPLFILAANIMNYSGVTERIFRFARAIVGSMPGALGHANVVASVVFAGISGSAIADSASLGNIEIKSMEDQGYPTEYAAAITVASATIGPIFPPSIPLVIYAGIASVSVGKLFMGGVVPGLIIALALMVLNHILSVENKYPRDERMTPRQIWDCFRESFLPILSPAIILFGITFGWFTPTEAAAVIVLYAFILGFFVYKELKLSYLPRIFKETMMTTGIVMFIVAAANAFSYVLTICKLGNVLTDMAAAMPNAITFIIVVNILLLILGMFMESTAILIVITPVLVPVAQAMGIDLVYFGVMMVLNLMIGLATPPFGMGLFTVSQVAKLPVEKTVKAILPFIPVLLVVLLMIIFMPALVTWLPSIVM</sequence>
<keyword evidence="11" id="KW-1185">Reference proteome</keyword>
<feature type="transmembrane region" description="Helical" evidence="7">
    <location>
        <begin position="314"/>
        <end position="343"/>
    </location>
</feature>
<dbReference type="Proteomes" id="UP000669239">
    <property type="component" value="Unassembled WGS sequence"/>
</dbReference>
<evidence type="ECO:0000256" key="3">
    <source>
        <dbReference type="ARBA" id="ARBA00022519"/>
    </source>
</evidence>